<evidence type="ECO:0000313" key="4">
    <source>
        <dbReference type="Proteomes" id="UP000237271"/>
    </source>
</evidence>
<comment type="caution">
    <text evidence="3">The sequence shown here is derived from an EMBL/GenBank/DDBJ whole genome shotgun (WGS) entry which is preliminary data.</text>
</comment>
<dbReference type="GO" id="GO:0045053">
    <property type="term" value="P:protein retention in Golgi apparatus"/>
    <property type="evidence" value="ECO:0007669"/>
    <property type="project" value="TreeGrafter"/>
</dbReference>
<dbReference type="EMBL" id="NCKW01004786">
    <property type="protein sequence ID" value="POM74587.1"/>
    <property type="molecule type" value="Genomic_DNA"/>
</dbReference>
<name>A0A2P4Y9V1_9STRA</name>
<gene>
    <name evidence="3" type="ORF">PHPALM_8436</name>
</gene>
<evidence type="ECO:0000256" key="2">
    <source>
        <dbReference type="SAM" id="Coils"/>
    </source>
</evidence>
<reference evidence="3 4" key="1">
    <citation type="journal article" date="2017" name="Genome Biol. Evol.">
        <title>Phytophthora megakarya and P. palmivora, closely related causal agents of cacao black pod rot, underwent increases in genome sizes and gene numbers by different mechanisms.</title>
        <authorList>
            <person name="Ali S.S."/>
            <person name="Shao J."/>
            <person name="Lary D.J."/>
            <person name="Kronmiller B."/>
            <person name="Shen D."/>
            <person name="Strem M.D."/>
            <person name="Amoako-Attah I."/>
            <person name="Akrofi A.Y."/>
            <person name="Begoude B.A."/>
            <person name="Ten Hoopen G.M."/>
            <person name="Coulibaly K."/>
            <person name="Kebe B.I."/>
            <person name="Melnick R.L."/>
            <person name="Guiltinan M.J."/>
            <person name="Tyler B.M."/>
            <person name="Meinhardt L.W."/>
            <person name="Bailey B.A."/>
        </authorList>
    </citation>
    <scope>NUCLEOTIDE SEQUENCE [LARGE SCALE GENOMIC DNA]</scope>
    <source>
        <strain evidence="4">sbr112.9</strain>
    </source>
</reference>
<organism evidence="3 4">
    <name type="scientific">Phytophthora palmivora</name>
    <dbReference type="NCBI Taxonomy" id="4796"/>
    <lineage>
        <taxon>Eukaryota</taxon>
        <taxon>Sar</taxon>
        <taxon>Stramenopiles</taxon>
        <taxon>Oomycota</taxon>
        <taxon>Peronosporomycetes</taxon>
        <taxon>Peronosporales</taxon>
        <taxon>Peronosporaceae</taxon>
        <taxon>Phytophthora</taxon>
    </lineage>
</organism>
<dbReference type="GO" id="GO:0006623">
    <property type="term" value="P:protein targeting to vacuole"/>
    <property type="evidence" value="ECO:0007669"/>
    <property type="project" value="TreeGrafter"/>
</dbReference>
<evidence type="ECO:0000256" key="1">
    <source>
        <dbReference type="ARBA" id="ARBA00006545"/>
    </source>
</evidence>
<dbReference type="PANTHER" id="PTHR16166">
    <property type="entry name" value="VACUOLAR PROTEIN SORTING-ASSOCIATED PROTEIN VPS13"/>
    <property type="match status" value="1"/>
</dbReference>
<accession>A0A2P4Y9V1</accession>
<sequence length="159" mass="17664">MFETLVTGLLTSALGSYIEPKCFSSDKINVAVWSGYVVLTELEVKPEVVADLPAVKLVRGLVGSIELKIPWNRLQSDSTVDGVYLLLRTEEDIDAVMRQMDEFTLKKKLLEELYTQAKRQEETADTSSSEDGFAARSVIWTLGCHKPVIPVVTFLTPLA</sequence>
<keyword evidence="2" id="KW-0175">Coiled coil</keyword>
<dbReference type="AlphaFoldDB" id="A0A2P4Y9V1"/>
<dbReference type="InterPro" id="IPR026847">
    <property type="entry name" value="VPS13"/>
</dbReference>
<dbReference type="PANTHER" id="PTHR16166:SF93">
    <property type="entry name" value="INTERMEMBRANE LIPID TRANSFER PROTEIN VPS13"/>
    <property type="match status" value="1"/>
</dbReference>
<proteinExistence type="inferred from homology"/>
<protein>
    <submittedName>
        <fullName evidence="3">Vacuolar protein sorting-associated protein</fullName>
    </submittedName>
</protein>
<evidence type="ECO:0000313" key="3">
    <source>
        <dbReference type="EMBL" id="POM74587.1"/>
    </source>
</evidence>
<dbReference type="Proteomes" id="UP000237271">
    <property type="component" value="Unassembled WGS sequence"/>
</dbReference>
<keyword evidence="4" id="KW-1185">Reference proteome</keyword>
<comment type="similarity">
    <text evidence="1">Belongs to the VPS13 family.</text>
</comment>
<feature type="coiled-coil region" evidence="2">
    <location>
        <begin position="93"/>
        <end position="130"/>
    </location>
</feature>
<dbReference type="OrthoDB" id="428159at2759"/>